<dbReference type="EMBL" id="PDLO01000008">
    <property type="protein sequence ID" value="PHK97583.1"/>
    <property type="molecule type" value="Genomic_DNA"/>
</dbReference>
<protein>
    <submittedName>
        <fullName evidence="3">Cupin</fullName>
    </submittedName>
</protein>
<dbReference type="PANTHER" id="PTHR36440">
    <property type="entry name" value="PUTATIVE (AFU_ORTHOLOGUE AFUA_8G07350)-RELATED"/>
    <property type="match status" value="1"/>
</dbReference>
<dbReference type="RefSeq" id="WP_099107573.1">
    <property type="nucleotide sequence ID" value="NZ_JAATJF010000003.1"/>
</dbReference>
<dbReference type="Pfam" id="PF07883">
    <property type="entry name" value="Cupin_2"/>
    <property type="match status" value="1"/>
</dbReference>
<feature type="domain" description="Cupin type-2" evidence="2">
    <location>
        <begin position="76"/>
        <end position="138"/>
    </location>
</feature>
<name>A0A2G0CC83_9BACT</name>
<dbReference type="Gene3D" id="2.60.120.10">
    <property type="entry name" value="Jelly Rolls"/>
    <property type="match status" value="1"/>
</dbReference>
<feature type="signal peptide" evidence="1">
    <location>
        <begin position="1"/>
        <end position="30"/>
    </location>
</feature>
<dbReference type="SUPFAM" id="SSF51182">
    <property type="entry name" value="RmlC-like cupins"/>
    <property type="match status" value="1"/>
</dbReference>
<feature type="chain" id="PRO_5013551464" evidence="1">
    <location>
        <begin position="31"/>
        <end position="178"/>
    </location>
</feature>
<dbReference type="InterPro" id="IPR053146">
    <property type="entry name" value="QDO-like"/>
</dbReference>
<dbReference type="Proteomes" id="UP000226437">
    <property type="component" value="Unassembled WGS sequence"/>
</dbReference>
<dbReference type="PANTHER" id="PTHR36440:SF1">
    <property type="entry name" value="PUTATIVE (AFU_ORTHOLOGUE AFUA_8G07350)-RELATED"/>
    <property type="match status" value="1"/>
</dbReference>
<evidence type="ECO:0000313" key="3">
    <source>
        <dbReference type="EMBL" id="PHK97583.1"/>
    </source>
</evidence>
<reference evidence="3 4" key="1">
    <citation type="submission" date="2017-10" db="EMBL/GenBank/DDBJ databases">
        <title>The draft genome sequence of Lewinella marina KCTC 32374.</title>
        <authorList>
            <person name="Wang K."/>
        </authorList>
    </citation>
    <scope>NUCLEOTIDE SEQUENCE [LARGE SCALE GENOMIC DNA]</scope>
    <source>
        <strain evidence="3 4">MKG-38</strain>
    </source>
</reference>
<dbReference type="OrthoDB" id="1423961at2"/>
<dbReference type="InterPro" id="IPR014710">
    <property type="entry name" value="RmlC-like_jellyroll"/>
</dbReference>
<evidence type="ECO:0000256" key="1">
    <source>
        <dbReference type="SAM" id="SignalP"/>
    </source>
</evidence>
<evidence type="ECO:0000313" key="4">
    <source>
        <dbReference type="Proteomes" id="UP000226437"/>
    </source>
</evidence>
<sequence>MKRIAFLRTSLAAGAITALGPLSARTPALAGDPFLEPRIVRGGEGKAVNVLGDRMTFKLTGADTAGQLTMIEETNDPGVMIPPHIHDNEDEIFRVLEGELELTVGDQTTILRAGDMAFGPRGVAHSWKTVGEGKTRVILTAFPSGIETMFEELGALPPGPPDMPTVFGICERYGIRFV</sequence>
<keyword evidence="4" id="KW-1185">Reference proteome</keyword>
<dbReference type="InterPro" id="IPR013096">
    <property type="entry name" value="Cupin_2"/>
</dbReference>
<dbReference type="InterPro" id="IPR011051">
    <property type="entry name" value="RmlC_Cupin_sf"/>
</dbReference>
<comment type="caution">
    <text evidence="3">The sequence shown here is derived from an EMBL/GenBank/DDBJ whole genome shotgun (WGS) entry which is preliminary data.</text>
</comment>
<keyword evidence="1" id="KW-0732">Signal</keyword>
<proteinExistence type="predicted"/>
<dbReference type="AlphaFoldDB" id="A0A2G0CC83"/>
<accession>A0A2G0CC83</accession>
<evidence type="ECO:0000259" key="2">
    <source>
        <dbReference type="Pfam" id="PF07883"/>
    </source>
</evidence>
<gene>
    <name evidence="3" type="ORF">CGL56_15920</name>
</gene>
<organism evidence="3 4">
    <name type="scientific">Neolewinella marina</name>
    <dbReference type="NCBI Taxonomy" id="438751"/>
    <lineage>
        <taxon>Bacteria</taxon>
        <taxon>Pseudomonadati</taxon>
        <taxon>Bacteroidota</taxon>
        <taxon>Saprospiria</taxon>
        <taxon>Saprospirales</taxon>
        <taxon>Lewinellaceae</taxon>
        <taxon>Neolewinella</taxon>
    </lineage>
</organism>